<keyword evidence="5" id="KW-0378">Hydrolase</keyword>
<dbReference type="GO" id="GO:0006508">
    <property type="term" value="P:proteolysis"/>
    <property type="evidence" value="ECO:0007669"/>
    <property type="project" value="UniProtKB-KW"/>
</dbReference>
<evidence type="ECO:0000259" key="9">
    <source>
        <dbReference type="Pfam" id="PF19310"/>
    </source>
</evidence>
<accession>A0A382Q6A7</accession>
<dbReference type="Pfam" id="PF01432">
    <property type="entry name" value="Peptidase_M3"/>
    <property type="match status" value="1"/>
</dbReference>
<evidence type="ECO:0000256" key="1">
    <source>
        <dbReference type="ARBA" id="ARBA00001947"/>
    </source>
</evidence>
<evidence type="ECO:0000256" key="2">
    <source>
        <dbReference type="ARBA" id="ARBA00006040"/>
    </source>
</evidence>
<feature type="domain" description="Oligopeptidase A N-terminal" evidence="9">
    <location>
        <begin position="36"/>
        <end position="133"/>
    </location>
</feature>
<evidence type="ECO:0000256" key="3">
    <source>
        <dbReference type="ARBA" id="ARBA00022670"/>
    </source>
</evidence>
<evidence type="ECO:0000256" key="6">
    <source>
        <dbReference type="ARBA" id="ARBA00022833"/>
    </source>
</evidence>
<evidence type="ECO:0000256" key="5">
    <source>
        <dbReference type="ARBA" id="ARBA00022801"/>
    </source>
</evidence>
<feature type="domain" description="Peptidase M3A/M3B catalytic" evidence="8">
    <location>
        <begin position="200"/>
        <end position="259"/>
    </location>
</feature>
<dbReference type="InterPro" id="IPR024077">
    <property type="entry name" value="Neurolysin/TOP_dom2"/>
</dbReference>
<dbReference type="Pfam" id="PF19310">
    <property type="entry name" value="TOP_N"/>
    <property type="match status" value="1"/>
</dbReference>
<evidence type="ECO:0000259" key="8">
    <source>
        <dbReference type="Pfam" id="PF01432"/>
    </source>
</evidence>
<sequence>MSVNRSPNFKPTKLKKYVNKITSKGLLVANSASHGSDWASVVEPLDKIEHELGQHTSVNSHLNSVMFSEQFNVEYETTLPLISNYYSEIGSNKALYSAFQRLQDSDLNVQQEHIVKESIKSFELSGVALEGEDFERFKAIKEELSLLNNQFSKNVLQSTNEWKKTVTAEELSGYSETELAKVMTSEGYCLNLQIPVYIDVMTYVNNRSLREEIYRAYISRASDVGHTSKKFDNRGVMNKILNLRSELAKLLGFRNYAELS</sequence>
<dbReference type="SUPFAM" id="SSF55486">
    <property type="entry name" value="Metalloproteases ('zincins'), catalytic domain"/>
    <property type="match status" value="1"/>
</dbReference>
<proteinExistence type="inferred from homology"/>
<keyword evidence="6" id="KW-0862">Zinc</keyword>
<keyword evidence="7" id="KW-0482">Metalloprotease</keyword>
<keyword evidence="4" id="KW-0479">Metal-binding</keyword>
<dbReference type="EMBL" id="UINC01112287">
    <property type="protein sequence ID" value="SVC81119.1"/>
    <property type="molecule type" value="Genomic_DNA"/>
</dbReference>
<dbReference type="PANTHER" id="PTHR11804:SF84">
    <property type="entry name" value="SACCHAROLYSIN"/>
    <property type="match status" value="1"/>
</dbReference>
<comment type="similarity">
    <text evidence="2">Belongs to the peptidase M3 family.</text>
</comment>
<dbReference type="AlphaFoldDB" id="A0A382Q6A7"/>
<dbReference type="Gene3D" id="1.10.1370.40">
    <property type="match status" value="1"/>
</dbReference>
<evidence type="ECO:0000256" key="7">
    <source>
        <dbReference type="ARBA" id="ARBA00023049"/>
    </source>
</evidence>
<gene>
    <name evidence="10" type="ORF">METZ01_LOCUS333973</name>
</gene>
<reference evidence="10" key="1">
    <citation type="submission" date="2018-05" db="EMBL/GenBank/DDBJ databases">
        <authorList>
            <person name="Lanie J.A."/>
            <person name="Ng W.-L."/>
            <person name="Kazmierczak K.M."/>
            <person name="Andrzejewski T.M."/>
            <person name="Davidsen T.M."/>
            <person name="Wayne K.J."/>
            <person name="Tettelin H."/>
            <person name="Glass J.I."/>
            <person name="Rusch D."/>
            <person name="Podicherti R."/>
            <person name="Tsui H.-C.T."/>
            <person name="Winkler M.E."/>
        </authorList>
    </citation>
    <scope>NUCLEOTIDE SEQUENCE</scope>
</reference>
<dbReference type="Gene3D" id="1.10.1370.10">
    <property type="entry name" value="Neurolysin, domain 3"/>
    <property type="match status" value="1"/>
</dbReference>
<organism evidence="10">
    <name type="scientific">marine metagenome</name>
    <dbReference type="NCBI Taxonomy" id="408172"/>
    <lineage>
        <taxon>unclassified sequences</taxon>
        <taxon>metagenomes</taxon>
        <taxon>ecological metagenomes</taxon>
    </lineage>
</organism>
<evidence type="ECO:0000313" key="10">
    <source>
        <dbReference type="EMBL" id="SVC81119.1"/>
    </source>
</evidence>
<protein>
    <submittedName>
        <fullName evidence="10">Uncharacterized protein</fullName>
    </submittedName>
</protein>
<name>A0A382Q6A7_9ZZZZ</name>
<evidence type="ECO:0000256" key="4">
    <source>
        <dbReference type="ARBA" id="ARBA00022723"/>
    </source>
</evidence>
<comment type="cofactor">
    <cofactor evidence="1">
        <name>Zn(2+)</name>
        <dbReference type="ChEBI" id="CHEBI:29105"/>
    </cofactor>
</comment>
<keyword evidence="3" id="KW-0645">Protease</keyword>
<dbReference type="InterPro" id="IPR045090">
    <property type="entry name" value="Pept_M3A_M3B"/>
</dbReference>
<feature type="non-terminal residue" evidence="10">
    <location>
        <position position="260"/>
    </location>
</feature>
<dbReference type="InterPro" id="IPR001567">
    <property type="entry name" value="Pept_M3A_M3B_dom"/>
</dbReference>
<dbReference type="GO" id="GO:0006518">
    <property type="term" value="P:peptide metabolic process"/>
    <property type="evidence" value="ECO:0007669"/>
    <property type="project" value="TreeGrafter"/>
</dbReference>
<dbReference type="GO" id="GO:0004222">
    <property type="term" value="F:metalloendopeptidase activity"/>
    <property type="evidence" value="ECO:0007669"/>
    <property type="project" value="InterPro"/>
</dbReference>
<dbReference type="PANTHER" id="PTHR11804">
    <property type="entry name" value="PROTEASE M3 THIMET OLIGOPEPTIDASE-RELATED"/>
    <property type="match status" value="1"/>
</dbReference>
<dbReference type="GO" id="GO:0046872">
    <property type="term" value="F:metal ion binding"/>
    <property type="evidence" value="ECO:0007669"/>
    <property type="project" value="UniProtKB-KW"/>
</dbReference>
<dbReference type="InterPro" id="IPR045666">
    <property type="entry name" value="OpdA_N"/>
</dbReference>